<dbReference type="InterPro" id="IPR004036">
    <property type="entry name" value="Endonuclease-III-like_CS2"/>
</dbReference>
<evidence type="ECO:0000256" key="4">
    <source>
        <dbReference type="ARBA" id="ARBA00022763"/>
    </source>
</evidence>
<dbReference type="SUPFAM" id="SSF48150">
    <property type="entry name" value="DNA-glycosylase"/>
    <property type="match status" value="1"/>
</dbReference>
<evidence type="ECO:0000256" key="11">
    <source>
        <dbReference type="ARBA" id="ARBA00023295"/>
    </source>
</evidence>
<evidence type="ECO:0000256" key="5">
    <source>
        <dbReference type="ARBA" id="ARBA00022801"/>
    </source>
</evidence>
<evidence type="ECO:0000256" key="3">
    <source>
        <dbReference type="ARBA" id="ARBA00022723"/>
    </source>
</evidence>
<dbReference type="AlphaFoldDB" id="A0A517MUM2"/>
<dbReference type="InterPro" id="IPR023170">
    <property type="entry name" value="HhH_base_excis_C"/>
</dbReference>
<feature type="compositionally biased region" description="Basic residues" evidence="13">
    <location>
        <begin position="1"/>
        <end position="11"/>
    </location>
</feature>
<keyword evidence="3 12" id="KW-0479">Metal-binding</keyword>
<dbReference type="InterPro" id="IPR004035">
    <property type="entry name" value="Endouclease-III_FeS-bd_BS"/>
</dbReference>
<dbReference type="GO" id="GO:0019104">
    <property type="term" value="F:DNA N-glycosylase activity"/>
    <property type="evidence" value="ECO:0007669"/>
    <property type="project" value="UniProtKB-UniRule"/>
</dbReference>
<dbReference type="PROSITE" id="PS01155">
    <property type="entry name" value="ENDONUCLEASE_III_2"/>
    <property type="match status" value="1"/>
</dbReference>
<dbReference type="FunFam" id="1.10.1670.10:FF:000001">
    <property type="entry name" value="Endonuclease III"/>
    <property type="match status" value="1"/>
</dbReference>
<comment type="cofactor">
    <cofactor evidence="12">
        <name>[4Fe-4S] cluster</name>
        <dbReference type="ChEBI" id="CHEBI:49883"/>
    </cofactor>
    <text evidence="12">Binds 1 [4Fe-4S] cluster.</text>
</comment>
<keyword evidence="16" id="KW-1185">Reference proteome</keyword>
<evidence type="ECO:0000256" key="7">
    <source>
        <dbReference type="ARBA" id="ARBA00023014"/>
    </source>
</evidence>
<dbReference type="Proteomes" id="UP000319852">
    <property type="component" value="Chromosome"/>
</dbReference>
<dbReference type="HAMAP" id="MF_00942">
    <property type="entry name" value="Nth"/>
    <property type="match status" value="1"/>
</dbReference>
<name>A0A517MUM2_9BACT</name>
<dbReference type="EMBL" id="CP036263">
    <property type="protein sequence ID" value="QDS98562.1"/>
    <property type="molecule type" value="Genomic_DNA"/>
</dbReference>
<feature type="region of interest" description="Disordered" evidence="13">
    <location>
        <begin position="1"/>
        <end position="21"/>
    </location>
</feature>
<dbReference type="Pfam" id="PF10576">
    <property type="entry name" value="EndIII_4Fe-2S"/>
    <property type="match status" value="1"/>
</dbReference>
<feature type="domain" description="HhH-GPD" evidence="14">
    <location>
        <begin position="60"/>
        <end position="208"/>
    </location>
</feature>
<feature type="binding site" evidence="12">
    <location>
        <position position="210"/>
    </location>
    <ligand>
        <name>[4Fe-4S] cluster</name>
        <dbReference type="ChEBI" id="CHEBI:49883"/>
    </ligand>
</feature>
<dbReference type="NCBIfam" id="TIGR01083">
    <property type="entry name" value="nth"/>
    <property type="match status" value="1"/>
</dbReference>
<evidence type="ECO:0000313" key="15">
    <source>
        <dbReference type="EMBL" id="QDS98562.1"/>
    </source>
</evidence>
<keyword evidence="11 12" id="KW-0326">Glycosidase</keyword>
<keyword evidence="4 12" id="KW-0227">DNA damage</keyword>
<evidence type="ECO:0000256" key="8">
    <source>
        <dbReference type="ARBA" id="ARBA00023125"/>
    </source>
</evidence>
<dbReference type="EC" id="4.2.99.18" evidence="12"/>
<evidence type="ECO:0000313" key="16">
    <source>
        <dbReference type="Proteomes" id="UP000319852"/>
    </source>
</evidence>
<keyword evidence="2 12" id="KW-0004">4Fe-4S</keyword>
<comment type="similarity">
    <text evidence="1 12">Belongs to the Nth/MutY family.</text>
</comment>
<dbReference type="InterPro" id="IPR011257">
    <property type="entry name" value="DNA_glycosylase"/>
</dbReference>
<organism evidence="15 16">
    <name type="scientific">Adhaeretor mobilis</name>
    <dbReference type="NCBI Taxonomy" id="1930276"/>
    <lineage>
        <taxon>Bacteria</taxon>
        <taxon>Pseudomonadati</taxon>
        <taxon>Planctomycetota</taxon>
        <taxon>Planctomycetia</taxon>
        <taxon>Pirellulales</taxon>
        <taxon>Lacipirellulaceae</taxon>
        <taxon>Adhaeretor</taxon>
    </lineage>
</organism>
<dbReference type="GO" id="GO:0003677">
    <property type="term" value="F:DNA binding"/>
    <property type="evidence" value="ECO:0007669"/>
    <property type="project" value="UniProtKB-UniRule"/>
</dbReference>
<evidence type="ECO:0000256" key="10">
    <source>
        <dbReference type="ARBA" id="ARBA00023239"/>
    </source>
</evidence>
<sequence>MAKSKTAKRPKNTGTPPFADADSLKKQASSVLRRLKADYPDAHCALDYDSPFQLLIATILSAQCTDKRVNLVTKDLFQQFPEPEDFAAAPVKKIEKAVQSTGFFRNKAKNIKSCCADLVEKHGGEIPQDLASLTQLAGVGRKTANVVLGTGFGLATGVVVDTHVGRISRRTGLTTNTDAVKVERDLMPLIPKRRWVQFSHQMIDHGRAICDARKPKCDECSMKKFCPQIDVG</sequence>
<evidence type="ECO:0000256" key="6">
    <source>
        <dbReference type="ARBA" id="ARBA00023004"/>
    </source>
</evidence>
<dbReference type="PANTHER" id="PTHR10359:SF18">
    <property type="entry name" value="ENDONUCLEASE III"/>
    <property type="match status" value="1"/>
</dbReference>
<comment type="function">
    <text evidence="12">DNA repair enzyme that has both DNA N-glycosylase activity and AP-lyase activity. The DNA N-glycosylase activity releases various damaged pyrimidines from DNA by cleaving the N-glycosidic bond, leaving an AP (apurinic/apyrimidinic) site. The AP-lyase activity cleaves the phosphodiester bond 3' to the AP site by a beta-elimination, leaving a 3'-terminal unsaturated sugar and a product with a terminal 5'-phosphate.</text>
</comment>
<dbReference type="FunFam" id="1.10.340.30:FF:000001">
    <property type="entry name" value="Endonuclease III"/>
    <property type="match status" value="1"/>
</dbReference>
<feature type="binding site" evidence="12">
    <location>
        <position position="226"/>
    </location>
    <ligand>
        <name>[4Fe-4S] cluster</name>
        <dbReference type="ChEBI" id="CHEBI:49883"/>
    </ligand>
</feature>
<evidence type="ECO:0000256" key="9">
    <source>
        <dbReference type="ARBA" id="ARBA00023204"/>
    </source>
</evidence>
<dbReference type="GO" id="GO:0006285">
    <property type="term" value="P:base-excision repair, AP site formation"/>
    <property type="evidence" value="ECO:0007669"/>
    <property type="project" value="TreeGrafter"/>
</dbReference>
<keyword evidence="10 12" id="KW-0456">Lyase</keyword>
<dbReference type="InterPro" id="IPR005759">
    <property type="entry name" value="Nth"/>
</dbReference>
<dbReference type="PIRSF" id="PIRSF001435">
    <property type="entry name" value="Nth"/>
    <property type="match status" value="1"/>
</dbReference>
<feature type="binding site" evidence="12">
    <location>
        <position position="220"/>
    </location>
    <ligand>
        <name>[4Fe-4S] cluster</name>
        <dbReference type="ChEBI" id="CHEBI:49883"/>
    </ligand>
</feature>
<dbReference type="InterPro" id="IPR003265">
    <property type="entry name" value="HhH-GPD_domain"/>
</dbReference>
<dbReference type="OrthoDB" id="9800977at2"/>
<dbReference type="SMART" id="SM00525">
    <property type="entry name" value="FES"/>
    <property type="match status" value="1"/>
</dbReference>
<dbReference type="SMART" id="SM00478">
    <property type="entry name" value="ENDO3c"/>
    <property type="match status" value="1"/>
</dbReference>
<evidence type="ECO:0000256" key="12">
    <source>
        <dbReference type="HAMAP-Rule" id="MF_00942"/>
    </source>
</evidence>
<comment type="catalytic activity">
    <reaction evidence="12">
        <text>2'-deoxyribonucleotide-(2'-deoxyribose 5'-phosphate)-2'-deoxyribonucleotide-DNA = a 3'-end 2'-deoxyribonucleotide-(2,3-dehydro-2,3-deoxyribose 5'-phosphate)-DNA + a 5'-end 5'-phospho-2'-deoxyribonucleoside-DNA + H(+)</text>
        <dbReference type="Rhea" id="RHEA:66592"/>
        <dbReference type="Rhea" id="RHEA-COMP:13180"/>
        <dbReference type="Rhea" id="RHEA-COMP:16897"/>
        <dbReference type="Rhea" id="RHEA-COMP:17067"/>
        <dbReference type="ChEBI" id="CHEBI:15378"/>
        <dbReference type="ChEBI" id="CHEBI:136412"/>
        <dbReference type="ChEBI" id="CHEBI:157695"/>
        <dbReference type="ChEBI" id="CHEBI:167181"/>
        <dbReference type="EC" id="4.2.99.18"/>
    </reaction>
</comment>
<dbReference type="Gene3D" id="1.10.1670.10">
    <property type="entry name" value="Helix-hairpin-Helix base-excision DNA repair enzymes (C-terminal)"/>
    <property type="match status" value="1"/>
</dbReference>
<reference evidence="15 16" key="1">
    <citation type="submission" date="2019-02" db="EMBL/GenBank/DDBJ databases">
        <title>Deep-cultivation of Planctomycetes and their phenomic and genomic characterization uncovers novel biology.</title>
        <authorList>
            <person name="Wiegand S."/>
            <person name="Jogler M."/>
            <person name="Boedeker C."/>
            <person name="Pinto D."/>
            <person name="Vollmers J."/>
            <person name="Rivas-Marin E."/>
            <person name="Kohn T."/>
            <person name="Peeters S.H."/>
            <person name="Heuer A."/>
            <person name="Rast P."/>
            <person name="Oberbeckmann S."/>
            <person name="Bunk B."/>
            <person name="Jeske O."/>
            <person name="Meyerdierks A."/>
            <person name="Storesund J.E."/>
            <person name="Kallscheuer N."/>
            <person name="Luecker S."/>
            <person name="Lage O.M."/>
            <person name="Pohl T."/>
            <person name="Merkel B.J."/>
            <person name="Hornburger P."/>
            <person name="Mueller R.-W."/>
            <person name="Bruemmer F."/>
            <person name="Labrenz M."/>
            <person name="Spormann A.M."/>
            <person name="Op den Camp H."/>
            <person name="Overmann J."/>
            <person name="Amann R."/>
            <person name="Jetten M.S.M."/>
            <person name="Mascher T."/>
            <person name="Medema M.H."/>
            <person name="Devos D.P."/>
            <person name="Kaster A.-K."/>
            <person name="Ovreas L."/>
            <person name="Rohde M."/>
            <person name="Galperin M.Y."/>
            <person name="Jogler C."/>
        </authorList>
    </citation>
    <scope>NUCLEOTIDE SEQUENCE [LARGE SCALE GENOMIC DNA]</scope>
    <source>
        <strain evidence="15 16">HG15A2</strain>
    </source>
</reference>
<dbReference type="InterPro" id="IPR003651">
    <property type="entry name" value="Endonuclease3_FeS-loop_motif"/>
</dbReference>
<proteinExistence type="inferred from homology"/>
<feature type="binding site" evidence="12">
    <location>
        <position position="217"/>
    </location>
    <ligand>
        <name>[4Fe-4S] cluster</name>
        <dbReference type="ChEBI" id="CHEBI:49883"/>
    </ligand>
</feature>
<evidence type="ECO:0000256" key="1">
    <source>
        <dbReference type="ARBA" id="ARBA00008343"/>
    </source>
</evidence>
<dbReference type="PANTHER" id="PTHR10359">
    <property type="entry name" value="A/G-SPECIFIC ADENINE GLYCOSYLASE/ENDONUCLEASE III"/>
    <property type="match status" value="1"/>
</dbReference>
<protein>
    <recommendedName>
        <fullName evidence="12">Endonuclease III</fullName>
        <ecNumber evidence="12">4.2.99.18</ecNumber>
    </recommendedName>
    <alternativeName>
        <fullName evidence="12">DNA-(apurinic or apyrimidinic site) lyase</fullName>
    </alternativeName>
</protein>
<dbReference type="InterPro" id="IPR000445">
    <property type="entry name" value="HhH_motif"/>
</dbReference>
<keyword evidence="5 12" id="KW-0378">Hydrolase</keyword>
<dbReference type="GO" id="GO:0051539">
    <property type="term" value="F:4 iron, 4 sulfur cluster binding"/>
    <property type="evidence" value="ECO:0007669"/>
    <property type="project" value="UniProtKB-UniRule"/>
</dbReference>
<dbReference type="KEGG" id="amob:HG15A2_18430"/>
<gene>
    <name evidence="15" type="primary">pdg</name>
    <name evidence="12" type="synonym">nth</name>
    <name evidence="15" type="ORF">HG15A2_18430</name>
</gene>
<keyword evidence="9 12" id="KW-0234">DNA repair</keyword>
<dbReference type="Gene3D" id="1.10.340.30">
    <property type="entry name" value="Hypothetical protein, domain 2"/>
    <property type="match status" value="1"/>
</dbReference>
<evidence type="ECO:0000256" key="2">
    <source>
        <dbReference type="ARBA" id="ARBA00022485"/>
    </source>
</evidence>
<dbReference type="Pfam" id="PF00633">
    <property type="entry name" value="HHH"/>
    <property type="match status" value="1"/>
</dbReference>
<dbReference type="RefSeq" id="WP_145059748.1">
    <property type="nucleotide sequence ID" value="NZ_CP036263.1"/>
</dbReference>
<keyword evidence="6 12" id="KW-0408">Iron</keyword>
<keyword evidence="8 12" id="KW-0238">DNA-binding</keyword>
<dbReference type="GO" id="GO:0140078">
    <property type="term" value="F:class I DNA-(apurinic or apyrimidinic site) endonuclease activity"/>
    <property type="evidence" value="ECO:0007669"/>
    <property type="project" value="UniProtKB-EC"/>
</dbReference>
<accession>A0A517MUM2</accession>
<evidence type="ECO:0000256" key="13">
    <source>
        <dbReference type="SAM" id="MobiDB-lite"/>
    </source>
</evidence>
<dbReference type="Pfam" id="PF00730">
    <property type="entry name" value="HhH-GPD"/>
    <property type="match status" value="1"/>
</dbReference>
<dbReference type="CDD" id="cd00056">
    <property type="entry name" value="ENDO3c"/>
    <property type="match status" value="1"/>
</dbReference>
<dbReference type="GO" id="GO:0046872">
    <property type="term" value="F:metal ion binding"/>
    <property type="evidence" value="ECO:0007669"/>
    <property type="project" value="UniProtKB-KW"/>
</dbReference>
<evidence type="ECO:0000259" key="14">
    <source>
        <dbReference type="SMART" id="SM00478"/>
    </source>
</evidence>
<dbReference type="PROSITE" id="PS00764">
    <property type="entry name" value="ENDONUCLEASE_III_1"/>
    <property type="match status" value="1"/>
</dbReference>
<keyword evidence="7 12" id="KW-0411">Iron-sulfur</keyword>